<dbReference type="SUPFAM" id="SSF56349">
    <property type="entry name" value="DNA breaking-rejoining enzymes"/>
    <property type="match status" value="1"/>
</dbReference>
<dbReference type="AlphaFoldDB" id="A0A1E1W7D2"/>
<sequence>NIVLNYLSQFFPHHDLSLIDLTLKTITLLSIASAQRMQTLSLIKLQNISIQNDEIMIRVPDFVKTSRPGACQPLIRLPFVHENPSVCPALAIQNYIEKTTVLRNNTSEDNLFISIRRPHKKVGSQTLAHWVKNVLKKSGIDISVFGAHSTRHASTSAAYSSGVNLETVRQAAGWSNTSNIFLKYYNKHVIKNTNNSFADAIFR</sequence>
<protein>
    <recommendedName>
        <fullName evidence="2">Tyr recombinase domain-containing protein</fullName>
    </recommendedName>
</protein>
<dbReference type="PANTHER" id="PTHR35617:SF3">
    <property type="entry name" value="CORE-BINDING (CB) DOMAIN-CONTAINING PROTEIN"/>
    <property type="match status" value="1"/>
</dbReference>
<dbReference type="PROSITE" id="PS51898">
    <property type="entry name" value="TYR_RECOMBINASE"/>
    <property type="match status" value="1"/>
</dbReference>
<feature type="non-terminal residue" evidence="3">
    <location>
        <position position="203"/>
    </location>
</feature>
<dbReference type="GO" id="GO:0015074">
    <property type="term" value="P:DNA integration"/>
    <property type="evidence" value="ECO:0007669"/>
    <property type="project" value="InterPro"/>
</dbReference>
<dbReference type="InterPro" id="IPR013762">
    <property type="entry name" value="Integrase-like_cat_sf"/>
</dbReference>
<dbReference type="GO" id="GO:0006310">
    <property type="term" value="P:DNA recombination"/>
    <property type="evidence" value="ECO:0007669"/>
    <property type="project" value="UniProtKB-KW"/>
</dbReference>
<feature type="non-terminal residue" evidence="3">
    <location>
        <position position="1"/>
    </location>
</feature>
<evidence type="ECO:0000256" key="1">
    <source>
        <dbReference type="ARBA" id="ARBA00023172"/>
    </source>
</evidence>
<organism evidence="3">
    <name type="scientific">Pectinophora gossypiella</name>
    <name type="common">Cotton pink bollworm</name>
    <name type="synonym">Depressaria gossypiella</name>
    <dbReference type="NCBI Taxonomy" id="13191"/>
    <lineage>
        <taxon>Eukaryota</taxon>
        <taxon>Metazoa</taxon>
        <taxon>Ecdysozoa</taxon>
        <taxon>Arthropoda</taxon>
        <taxon>Hexapoda</taxon>
        <taxon>Insecta</taxon>
        <taxon>Pterygota</taxon>
        <taxon>Neoptera</taxon>
        <taxon>Endopterygota</taxon>
        <taxon>Lepidoptera</taxon>
        <taxon>Glossata</taxon>
        <taxon>Ditrysia</taxon>
        <taxon>Gelechioidea</taxon>
        <taxon>Gelechiidae</taxon>
        <taxon>Apatetrinae</taxon>
        <taxon>Pectinophora</taxon>
    </lineage>
</organism>
<dbReference type="Gene3D" id="1.10.443.10">
    <property type="entry name" value="Intergrase catalytic core"/>
    <property type="match status" value="1"/>
</dbReference>
<dbReference type="Pfam" id="PF00589">
    <property type="entry name" value="Phage_integrase"/>
    <property type="match status" value="1"/>
</dbReference>
<feature type="domain" description="Tyr recombinase" evidence="2">
    <location>
        <begin position="1"/>
        <end position="199"/>
    </location>
</feature>
<dbReference type="GO" id="GO:0003677">
    <property type="term" value="F:DNA binding"/>
    <property type="evidence" value="ECO:0007669"/>
    <property type="project" value="InterPro"/>
</dbReference>
<dbReference type="InterPro" id="IPR002104">
    <property type="entry name" value="Integrase_catalytic"/>
</dbReference>
<dbReference type="PANTHER" id="PTHR35617">
    <property type="entry name" value="PHAGE_INTEGRASE DOMAIN-CONTAINING PROTEIN"/>
    <property type="match status" value="1"/>
</dbReference>
<reference evidence="3" key="1">
    <citation type="submission" date="2015-09" db="EMBL/GenBank/DDBJ databases">
        <title>De novo assembly of Pectinophora gossypiella (Pink Bollworm) gut transcriptome.</title>
        <authorList>
            <person name="Tassone E.E."/>
        </authorList>
    </citation>
    <scope>NUCLEOTIDE SEQUENCE</scope>
</reference>
<accession>A0A1E1W7D2</accession>
<evidence type="ECO:0000259" key="2">
    <source>
        <dbReference type="PROSITE" id="PS51898"/>
    </source>
</evidence>
<keyword evidence="1" id="KW-0233">DNA recombination</keyword>
<dbReference type="InterPro" id="IPR011010">
    <property type="entry name" value="DNA_brk_join_enz"/>
</dbReference>
<dbReference type="OrthoDB" id="6769862at2759"/>
<evidence type="ECO:0000313" key="3">
    <source>
        <dbReference type="EMBL" id="JAT82912.1"/>
    </source>
</evidence>
<dbReference type="EMBL" id="GDQN01008142">
    <property type="protein sequence ID" value="JAT82912.1"/>
    <property type="molecule type" value="Transcribed_RNA"/>
</dbReference>
<name>A0A1E1W7D2_PECGO</name>
<proteinExistence type="predicted"/>
<gene>
    <name evidence="3" type="ORF">g.17297</name>
</gene>